<evidence type="ECO:0000313" key="2">
    <source>
        <dbReference type="Proteomes" id="UP000295558"/>
    </source>
</evidence>
<name>A0A4R6ZM92_9LIST</name>
<evidence type="ECO:0000313" key="1">
    <source>
        <dbReference type="EMBL" id="TDR53581.1"/>
    </source>
</evidence>
<sequence>MDKRKAANVNYIMEKYSGSNPLPVEKQEKQASLEIISHVLTYAESLSEDEIRAVVATTNYMFLTPLDRQKFIEILAISYRVKKNEILAWEKAISTSMEEPMLNSKPMTFDETEVLAYTRLAMGGYGTKIATEIQALLQNLFATYPNTFKRNINYKSIVGAAEYAIIVNKYVELKNFDQQTLADKYDVSRTSIAVWYRNIKKYCAWEAWH</sequence>
<accession>A0A4R6ZM92</accession>
<organism evidence="1 2">
    <name type="scientific">Listeria rocourtiae</name>
    <dbReference type="NCBI Taxonomy" id="647910"/>
    <lineage>
        <taxon>Bacteria</taxon>
        <taxon>Bacillati</taxon>
        <taxon>Bacillota</taxon>
        <taxon>Bacilli</taxon>
        <taxon>Bacillales</taxon>
        <taxon>Listeriaceae</taxon>
        <taxon>Listeria</taxon>
    </lineage>
</organism>
<dbReference type="RefSeq" id="WP_133620387.1">
    <property type="nucleotide sequence ID" value="NZ_JAARQJ010000003.1"/>
</dbReference>
<comment type="caution">
    <text evidence="1">The sequence shown here is derived from an EMBL/GenBank/DDBJ whole genome shotgun (WGS) entry which is preliminary data.</text>
</comment>
<reference evidence="1 2" key="1">
    <citation type="submission" date="2019-03" db="EMBL/GenBank/DDBJ databases">
        <title>Genomic Encyclopedia of Type Strains, Phase III (KMG-III): the genomes of soil and plant-associated and newly described type strains.</title>
        <authorList>
            <person name="Whitman W."/>
        </authorList>
    </citation>
    <scope>NUCLEOTIDE SEQUENCE [LARGE SCALE GENOMIC DNA]</scope>
    <source>
        <strain evidence="1 2">CECT 7972</strain>
    </source>
</reference>
<gene>
    <name evidence="1" type="ORF">DFP96_104172</name>
</gene>
<dbReference type="EMBL" id="SNZK01000004">
    <property type="protein sequence ID" value="TDR53581.1"/>
    <property type="molecule type" value="Genomic_DNA"/>
</dbReference>
<protein>
    <submittedName>
        <fullName evidence="1">Uncharacterized protein</fullName>
    </submittedName>
</protein>
<dbReference type="OrthoDB" id="2360793at2"/>
<dbReference type="Proteomes" id="UP000295558">
    <property type="component" value="Unassembled WGS sequence"/>
</dbReference>
<keyword evidence="2" id="KW-1185">Reference proteome</keyword>
<proteinExistence type="predicted"/>
<dbReference type="AlphaFoldDB" id="A0A4R6ZM92"/>